<accession>A0AAN7SEC2</accession>
<organism evidence="2 3">
    <name type="scientific">Aquatica leii</name>
    <dbReference type="NCBI Taxonomy" id="1421715"/>
    <lineage>
        <taxon>Eukaryota</taxon>
        <taxon>Metazoa</taxon>
        <taxon>Ecdysozoa</taxon>
        <taxon>Arthropoda</taxon>
        <taxon>Hexapoda</taxon>
        <taxon>Insecta</taxon>
        <taxon>Pterygota</taxon>
        <taxon>Neoptera</taxon>
        <taxon>Endopterygota</taxon>
        <taxon>Coleoptera</taxon>
        <taxon>Polyphaga</taxon>
        <taxon>Elateriformia</taxon>
        <taxon>Elateroidea</taxon>
        <taxon>Lampyridae</taxon>
        <taxon>Luciolinae</taxon>
        <taxon>Aquatica</taxon>
    </lineage>
</organism>
<protein>
    <submittedName>
        <fullName evidence="2">Uncharacterized protein</fullName>
    </submittedName>
</protein>
<dbReference type="EMBL" id="JARPUR010000006">
    <property type="protein sequence ID" value="KAK4874739.1"/>
    <property type="molecule type" value="Genomic_DNA"/>
</dbReference>
<feature type="compositionally biased region" description="Polar residues" evidence="1">
    <location>
        <begin position="906"/>
        <end position="918"/>
    </location>
</feature>
<reference evidence="3" key="1">
    <citation type="submission" date="2023-01" db="EMBL/GenBank/DDBJ databases">
        <title>Key to firefly adult light organ development and bioluminescence: homeobox transcription factors regulate luciferase expression and transportation to peroxisome.</title>
        <authorList>
            <person name="Fu X."/>
        </authorList>
    </citation>
    <scope>NUCLEOTIDE SEQUENCE [LARGE SCALE GENOMIC DNA]</scope>
</reference>
<evidence type="ECO:0000256" key="1">
    <source>
        <dbReference type="SAM" id="MobiDB-lite"/>
    </source>
</evidence>
<sequence length="1433" mass="162524">MGELVNSKNGINKDYAKINAPINKSEPHQVTTNSAAKENLDEIDFIECALTNKTAQNKAPGCYFQKSVLTHFRFFLIFNTPSVTAEDFLETGLSKLHSAHGLLYKNMFTNGQKTFKCIKIRPDPKIRNDFTMRIKKCFKESNRIVAEVNVDAADNTSIVIKKDNQNRDQKVVDKILKRKRQTCRKQFRHKDITLYKLGSGNNNESVYKKEVMQKAFQRQVSNPMLPQKQHLENCNECHTSKMSIEEKNLNESFSTDDALENNCNSTLSKLDFKPKFPLRLTEKSDQLHMQRNVSTENSEVSFIQITKHGPSDHSIESLTSQPLGKHNLPIRIPERRSSIAEPLHTSPISAKLQNGQNASAFNFLTTNAVQNLYSKEETSTIHTVGNNDIRSNEIYPTKKSNEIGGNKEPSVEEIHVEGIKKIVLEDQNVFFKCRSNHHASISESSDVQSKVYVSKATTSHNLLVNTTTCSRSLLHSPSESKSMNTNKHYATKKLKRKKIYSLNEKDKQHNTNSYLTTPAQNFFSPIPLDVYNYSQNNLYLQSLLSYNQTKHINTPVHPQATIPTYIPYEHPSNLLSPIAFNYSNHSINSNSNKEVANVENQTLNTNHVPVLKTLGNTQHNSKFESFRFSATSKTDSSQKFNILSNSVHNKNPEYDQSKANTLSGKNENELVKVNLNKPESINVEHDIKKHSSRVSCSSPVIISDSDADVDKPEEAASNLEQNKLLDSKTNLSASTRKSNINSTQTRVLETLSTLTYVVNEIIDKAGDNMRKQDKELLHKLLEGVCQNSSMSNPKKPEYIVKQENYIELISSDSELSNEGVTDSIGSLDLSTKKFADSVKSPNPPVLANSSLVNAVNETTIDSVQKNLIKECNPNNDDDSVINLSVRDERNQLNSYLSKDRQKSHESLSNSAKSTSCNNAVGEPSAFTLKLGEMPSDITDRNNQQRILSANIEVAQNNKFDQVRPYSYTSSNNDNNKSSFLVSNLVPRRTASCNLTTNPADFIHRQQPFNDASFYQTYGNNSFQNLPSTERNVVNNVEQSKLQERVNRQYERNQFDVQNKNSQKDYSTVEIRGNKYCEKPSISPTKKSAHVNHPKFTDLHCNNFDFSTFKTNKSILDHSLLKVHRVWQQCKTSDSNRKKIHKNIKELLKNKKKQKCAKTTSVFYDATAYVNHNDPNVTTQAETSEVSRGYKDQSNSYYNNQSNFLYFKQPVDTLSKKPFPIHQKAGINLLDNEKRGVADMAHPVTDLSFVNKKRFESDVHTFHSNLSPDYGYFSPLSKFTVTENTQHTDVTKAHSVFSKDSDSVSSSVLDFSTEPANTKNPIPTCQKNHSLSPLLHPEENEKLLKILPKLHAVNTLTPEQYVLEVHTLEKDGCPRPILDFYSYITKKQIASNQKPVCFRIFLEFHNAGKLRDFEKAFKIYSEKHENEKHALKVN</sequence>
<dbReference type="Proteomes" id="UP001353858">
    <property type="component" value="Unassembled WGS sequence"/>
</dbReference>
<evidence type="ECO:0000313" key="3">
    <source>
        <dbReference type="Proteomes" id="UP001353858"/>
    </source>
</evidence>
<evidence type="ECO:0000313" key="2">
    <source>
        <dbReference type="EMBL" id="KAK4874739.1"/>
    </source>
</evidence>
<keyword evidence="3" id="KW-1185">Reference proteome</keyword>
<comment type="caution">
    <text evidence="2">The sequence shown here is derived from an EMBL/GenBank/DDBJ whole genome shotgun (WGS) entry which is preliminary data.</text>
</comment>
<name>A0AAN7SEC2_9COLE</name>
<proteinExistence type="predicted"/>
<gene>
    <name evidence="2" type="ORF">RN001_014099</name>
</gene>
<feature type="region of interest" description="Disordered" evidence="1">
    <location>
        <begin position="894"/>
        <end position="918"/>
    </location>
</feature>